<evidence type="ECO:0000313" key="2">
    <source>
        <dbReference type="Proteomes" id="UP000236291"/>
    </source>
</evidence>
<accession>A0A2K3M0C6</accession>
<evidence type="ECO:0000313" key="1">
    <source>
        <dbReference type="EMBL" id="PNX84250.1"/>
    </source>
</evidence>
<gene>
    <name evidence="1" type="ORF">L195_g040307</name>
</gene>
<name>A0A2K3M0C6_TRIPR</name>
<dbReference type="AlphaFoldDB" id="A0A2K3M0C6"/>
<comment type="caution">
    <text evidence="1">The sequence shown here is derived from an EMBL/GenBank/DDBJ whole genome shotgun (WGS) entry which is preliminary data.</text>
</comment>
<reference evidence="1 2" key="2">
    <citation type="journal article" date="2017" name="Front. Plant Sci.">
        <title>Gene Classification and Mining of Molecular Markers Useful in Red Clover (Trifolium pratense) Breeding.</title>
        <authorList>
            <person name="Istvanek J."/>
            <person name="Dluhosova J."/>
            <person name="Dluhos P."/>
            <person name="Patkova L."/>
            <person name="Nedelnik J."/>
            <person name="Repkova J."/>
        </authorList>
    </citation>
    <scope>NUCLEOTIDE SEQUENCE [LARGE SCALE GENOMIC DNA]</scope>
    <source>
        <strain evidence="2">cv. Tatra</strain>
        <tissue evidence="1">Young leaves</tissue>
    </source>
</reference>
<organism evidence="1 2">
    <name type="scientific">Trifolium pratense</name>
    <name type="common">Red clover</name>
    <dbReference type="NCBI Taxonomy" id="57577"/>
    <lineage>
        <taxon>Eukaryota</taxon>
        <taxon>Viridiplantae</taxon>
        <taxon>Streptophyta</taxon>
        <taxon>Embryophyta</taxon>
        <taxon>Tracheophyta</taxon>
        <taxon>Spermatophyta</taxon>
        <taxon>Magnoliopsida</taxon>
        <taxon>eudicotyledons</taxon>
        <taxon>Gunneridae</taxon>
        <taxon>Pentapetalae</taxon>
        <taxon>rosids</taxon>
        <taxon>fabids</taxon>
        <taxon>Fabales</taxon>
        <taxon>Fabaceae</taxon>
        <taxon>Papilionoideae</taxon>
        <taxon>50 kb inversion clade</taxon>
        <taxon>NPAAA clade</taxon>
        <taxon>Hologalegina</taxon>
        <taxon>IRL clade</taxon>
        <taxon>Trifolieae</taxon>
        <taxon>Trifolium</taxon>
    </lineage>
</organism>
<dbReference type="Proteomes" id="UP000236291">
    <property type="component" value="Unassembled WGS sequence"/>
</dbReference>
<feature type="non-terminal residue" evidence="1">
    <location>
        <position position="56"/>
    </location>
</feature>
<proteinExistence type="predicted"/>
<protein>
    <submittedName>
        <fullName evidence="1">Uncharacterized protein</fullName>
    </submittedName>
</protein>
<sequence>MPQFPPITINLERKSEKARNLVELAESFWLKPEKAADPVVLAKHFWLQPEKARRAE</sequence>
<reference evidence="1 2" key="1">
    <citation type="journal article" date="2014" name="Am. J. Bot.">
        <title>Genome assembly and annotation for red clover (Trifolium pratense; Fabaceae).</title>
        <authorList>
            <person name="Istvanek J."/>
            <person name="Jaros M."/>
            <person name="Krenek A."/>
            <person name="Repkova J."/>
        </authorList>
    </citation>
    <scope>NUCLEOTIDE SEQUENCE [LARGE SCALE GENOMIC DNA]</scope>
    <source>
        <strain evidence="2">cv. Tatra</strain>
        <tissue evidence="1">Young leaves</tissue>
    </source>
</reference>
<dbReference type="EMBL" id="ASHM01045936">
    <property type="protein sequence ID" value="PNX84250.1"/>
    <property type="molecule type" value="Genomic_DNA"/>
</dbReference>